<protein>
    <recommendedName>
        <fullName evidence="1">Phosphotyrosine protein phosphatase I domain-containing protein</fullName>
    </recommendedName>
</protein>
<dbReference type="EMBL" id="VSSQ01074238">
    <property type="protein sequence ID" value="MPN25167.1"/>
    <property type="molecule type" value="Genomic_DNA"/>
</dbReference>
<dbReference type="Gene3D" id="3.40.50.2300">
    <property type="match status" value="1"/>
</dbReference>
<dbReference type="InterPro" id="IPR036196">
    <property type="entry name" value="Ptyr_pPase_sf"/>
</dbReference>
<feature type="domain" description="Phosphotyrosine protein phosphatase I" evidence="1">
    <location>
        <begin position="3"/>
        <end position="107"/>
    </location>
</feature>
<accession>A0A645GE29</accession>
<reference evidence="2" key="1">
    <citation type="submission" date="2019-08" db="EMBL/GenBank/DDBJ databases">
        <authorList>
            <person name="Kucharzyk K."/>
            <person name="Murdoch R.W."/>
            <person name="Higgins S."/>
            <person name="Loffler F."/>
        </authorList>
    </citation>
    <scope>NUCLEOTIDE SEQUENCE</scope>
</reference>
<sequence length="115" mass="12593">MCAYDGAPASAGARGVMAKYGIGMDDFRSAQLTPELIRSCDLIVGMTESHCRAVRQICPEAADRCHLLLEWGEISDAGVPDPYSGTLYVYERCFAIMKPALDALFRQLNSQEDSI</sequence>
<dbReference type="Pfam" id="PF01451">
    <property type="entry name" value="LMWPc"/>
    <property type="match status" value="1"/>
</dbReference>
<name>A0A645GE29_9ZZZZ</name>
<dbReference type="SUPFAM" id="SSF52788">
    <property type="entry name" value="Phosphotyrosine protein phosphatases I"/>
    <property type="match status" value="1"/>
</dbReference>
<evidence type="ECO:0000313" key="2">
    <source>
        <dbReference type="EMBL" id="MPN25167.1"/>
    </source>
</evidence>
<organism evidence="2">
    <name type="scientific">bioreactor metagenome</name>
    <dbReference type="NCBI Taxonomy" id="1076179"/>
    <lineage>
        <taxon>unclassified sequences</taxon>
        <taxon>metagenomes</taxon>
        <taxon>ecological metagenomes</taxon>
    </lineage>
</organism>
<evidence type="ECO:0000259" key="1">
    <source>
        <dbReference type="SMART" id="SM00226"/>
    </source>
</evidence>
<gene>
    <name evidence="2" type="ORF">SDC9_172574</name>
</gene>
<dbReference type="InterPro" id="IPR023485">
    <property type="entry name" value="Ptyr_pPase"/>
</dbReference>
<proteinExistence type="predicted"/>
<dbReference type="AlphaFoldDB" id="A0A645GE29"/>
<comment type="caution">
    <text evidence="2">The sequence shown here is derived from an EMBL/GenBank/DDBJ whole genome shotgun (WGS) entry which is preliminary data.</text>
</comment>
<dbReference type="SMART" id="SM00226">
    <property type="entry name" value="LMWPc"/>
    <property type="match status" value="1"/>
</dbReference>